<proteinExistence type="predicted"/>
<gene>
    <name evidence="3" type="ORF">GCM10011395_22740</name>
</gene>
<evidence type="ECO:0000259" key="1">
    <source>
        <dbReference type="Pfam" id="PF00501"/>
    </source>
</evidence>
<feature type="domain" description="AMP-dependent synthetase/ligase" evidence="1">
    <location>
        <begin position="11"/>
        <end position="361"/>
    </location>
</feature>
<dbReference type="Pfam" id="PF00501">
    <property type="entry name" value="AMP-binding"/>
    <property type="match status" value="1"/>
</dbReference>
<comment type="caution">
    <text evidence="3">The sequence shown here is derived from an EMBL/GenBank/DDBJ whole genome shotgun (WGS) entry which is preliminary data.</text>
</comment>
<dbReference type="Gene3D" id="3.30.300.30">
    <property type="match status" value="1"/>
</dbReference>
<keyword evidence="4" id="KW-1185">Reference proteome</keyword>
<name>A0ABQ1GWS6_9SPHN</name>
<dbReference type="InterPro" id="IPR020845">
    <property type="entry name" value="AMP-binding_CS"/>
</dbReference>
<dbReference type="Gene3D" id="3.40.50.12780">
    <property type="entry name" value="N-terminal domain of ligase-like"/>
    <property type="match status" value="1"/>
</dbReference>
<feature type="domain" description="AMP-binding enzyme C-terminal" evidence="2">
    <location>
        <begin position="412"/>
        <end position="487"/>
    </location>
</feature>
<reference evidence="4" key="1">
    <citation type="journal article" date="2019" name="Int. J. Syst. Evol. Microbiol.">
        <title>The Global Catalogue of Microorganisms (GCM) 10K type strain sequencing project: providing services to taxonomists for standard genome sequencing and annotation.</title>
        <authorList>
            <consortium name="The Broad Institute Genomics Platform"/>
            <consortium name="The Broad Institute Genome Sequencing Center for Infectious Disease"/>
            <person name="Wu L."/>
            <person name="Ma J."/>
        </authorList>
    </citation>
    <scope>NUCLEOTIDE SEQUENCE [LARGE SCALE GENOMIC DNA]</scope>
    <source>
        <strain evidence="4">CGMCC 1.10106</strain>
    </source>
</reference>
<protein>
    <submittedName>
        <fullName evidence="3">Acyl-CoA synthetase</fullName>
    </submittedName>
</protein>
<dbReference type="InterPro" id="IPR042099">
    <property type="entry name" value="ANL_N_sf"/>
</dbReference>
<dbReference type="PANTHER" id="PTHR43767:SF1">
    <property type="entry name" value="NONRIBOSOMAL PEPTIDE SYNTHASE PES1 (EUROFUNG)-RELATED"/>
    <property type="match status" value="1"/>
</dbReference>
<dbReference type="InterPro" id="IPR025110">
    <property type="entry name" value="AMP-bd_C"/>
</dbReference>
<dbReference type="Proteomes" id="UP000618591">
    <property type="component" value="Unassembled WGS sequence"/>
</dbReference>
<dbReference type="SUPFAM" id="SSF56801">
    <property type="entry name" value="Acetyl-CoA synthetase-like"/>
    <property type="match status" value="1"/>
</dbReference>
<organism evidence="3 4">
    <name type="scientific">Sphingomonas psychrolutea</name>
    <dbReference type="NCBI Taxonomy" id="1259676"/>
    <lineage>
        <taxon>Bacteria</taxon>
        <taxon>Pseudomonadati</taxon>
        <taxon>Pseudomonadota</taxon>
        <taxon>Alphaproteobacteria</taxon>
        <taxon>Sphingomonadales</taxon>
        <taxon>Sphingomonadaceae</taxon>
        <taxon>Sphingomonas</taxon>
    </lineage>
</organism>
<evidence type="ECO:0000259" key="2">
    <source>
        <dbReference type="Pfam" id="PF13193"/>
    </source>
</evidence>
<dbReference type="EMBL" id="BMDW01000013">
    <property type="protein sequence ID" value="GGA51851.1"/>
    <property type="molecule type" value="Genomic_DNA"/>
</dbReference>
<dbReference type="InterPro" id="IPR050237">
    <property type="entry name" value="ATP-dep_AMP-bd_enzyme"/>
</dbReference>
<dbReference type="RefSeq" id="WP_188447551.1">
    <property type="nucleotide sequence ID" value="NZ_BMDW01000013.1"/>
</dbReference>
<dbReference type="InterPro" id="IPR000873">
    <property type="entry name" value="AMP-dep_synth/lig_dom"/>
</dbReference>
<sequence length="503" mass="53558">MEADITLLDVLREHAARTPGKPCLSFGEETIGFAGLDVWSDRIATFLEQRGVGPGDRVAILSHNAPLFYALLFACAKISAIMVPLNWRLSAREIAAIIADGEPSVVLASDVLSHLLPVSSEPPVPLNLLDALPDVPARSGSPDPDAAAIILYTSGTTGEPKGAMLSHRALGYAARIAPYAWNFDGASVNLVGMPLFHIGGIGYGMMALTQGGHTVLTREADPALILATIDRWQVTHAFFVPTVIQRLVELVEAGAPPPRSLNLLVYGAAPIGETLLRRAIAVLGCGFSHAYGMTESAGTIVSLPASDHDPDGPNADRLRSCGRAFPWVEIALVDPTSGAAVPTGEIGEIRIRSAMLMSGYWRKPAETAAVIDREGWFHSGDAATRDADGCLFIRDRYKDMIVSGGENIYPAEIEHVLQAHPAVADVVVIGVPHSTWGETPRACVVGAPGEPADEAALIAFARERLARYKCPSSVRFMDAFPRNASGKVLKYELRAQAVAEEGL</sequence>
<dbReference type="InterPro" id="IPR045851">
    <property type="entry name" value="AMP-bd_C_sf"/>
</dbReference>
<dbReference type="PROSITE" id="PS00455">
    <property type="entry name" value="AMP_BINDING"/>
    <property type="match status" value="1"/>
</dbReference>
<dbReference type="Pfam" id="PF13193">
    <property type="entry name" value="AMP-binding_C"/>
    <property type="match status" value="1"/>
</dbReference>
<accession>A0ABQ1GWS6</accession>
<evidence type="ECO:0000313" key="4">
    <source>
        <dbReference type="Proteomes" id="UP000618591"/>
    </source>
</evidence>
<evidence type="ECO:0000313" key="3">
    <source>
        <dbReference type="EMBL" id="GGA51851.1"/>
    </source>
</evidence>
<dbReference type="PANTHER" id="PTHR43767">
    <property type="entry name" value="LONG-CHAIN-FATTY-ACID--COA LIGASE"/>
    <property type="match status" value="1"/>
</dbReference>